<organism evidence="2 3">
    <name type="scientific">Plectus sambesii</name>
    <dbReference type="NCBI Taxonomy" id="2011161"/>
    <lineage>
        <taxon>Eukaryota</taxon>
        <taxon>Metazoa</taxon>
        <taxon>Ecdysozoa</taxon>
        <taxon>Nematoda</taxon>
        <taxon>Chromadorea</taxon>
        <taxon>Plectida</taxon>
        <taxon>Plectina</taxon>
        <taxon>Plectoidea</taxon>
        <taxon>Plectidae</taxon>
        <taxon>Plectus</taxon>
    </lineage>
</organism>
<feature type="region of interest" description="Disordered" evidence="1">
    <location>
        <begin position="1"/>
        <end position="59"/>
    </location>
</feature>
<keyword evidence="2" id="KW-1185">Reference proteome</keyword>
<dbReference type="WBParaSite" id="PSAMB.scaffold3102size19662.g20291.t1">
    <property type="protein sequence ID" value="PSAMB.scaffold3102size19662.g20291.t1"/>
    <property type="gene ID" value="PSAMB.scaffold3102size19662.g20291"/>
</dbReference>
<sequence>MVYTIEGGSHHPCATLSSQTINTSPTPFTQCTSLSDENDFQSDDGGPVSPTPARRSTSPPVTVISHLYHRQVSSSATRRPAISSCSSPPVPPYRKKRTTSAQISPVSIGDSAELGVDPALSGISADKRHVTTLTLDCDDTIPGAFTRVNHSGNTEIWSF</sequence>
<dbReference type="Proteomes" id="UP000887566">
    <property type="component" value="Unplaced"/>
</dbReference>
<accession>A0A914W3Q4</accession>
<evidence type="ECO:0000313" key="2">
    <source>
        <dbReference type="Proteomes" id="UP000887566"/>
    </source>
</evidence>
<protein>
    <submittedName>
        <fullName evidence="3">Uncharacterized protein</fullName>
    </submittedName>
</protein>
<evidence type="ECO:0000313" key="3">
    <source>
        <dbReference type="WBParaSite" id="PSAMB.scaffold3102size19662.g20291.t1"/>
    </source>
</evidence>
<feature type="compositionally biased region" description="Polar residues" evidence="1">
    <location>
        <begin position="71"/>
        <end position="87"/>
    </location>
</feature>
<reference evidence="3" key="1">
    <citation type="submission" date="2022-11" db="UniProtKB">
        <authorList>
            <consortium name="WormBaseParasite"/>
        </authorList>
    </citation>
    <scope>IDENTIFICATION</scope>
</reference>
<feature type="compositionally biased region" description="Low complexity" evidence="1">
    <location>
        <begin position="47"/>
        <end position="59"/>
    </location>
</feature>
<feature type="compositionally biased region" description="Polar residues" evidence="1">
    <location>
        <begin position="15"/>
        <end position="35"/>
    </location>
</feature>
<proteinExistence type="predicted"/>
<dbReference type="AlphaFoldDB" id="A0A914W3Q4"/>
<name>A0A914W3Q4_9BILA</name>
<evidence type="ECO:0000256" key="1">
    <source>
        <dbReference type="SAM" id="MobiDB-lite"/>
    </source>
</evidence>
<feature type="region of interest" description="Disordered" evidence="1">
    <location>
        <begin position="71"/>
        <end position="104"/>
    </location>
</feature>